<feature type="domain" description="URB1 N-terminal" evidence="2">
    <location>
        <begin position="117"/>
        <end position="419"/>
    </location>
</feature>
<evidence type="ECO:0008006" key="6">
    <source>
        <dbReference type="Google" id="ProtNLM"/>
    </source>
</evidence>
<dbReference type="InterPro" id="IPR032436">
    <property type="entry name" value="URB1_C"/>
</dbReference>
<comment type="caution">
    <text evidence="4">The sequence shown here is derived from an EMBL/GenBank/DDBJ whole genome shotgun (WGS) entry which is preliminary data.</text>
</comment>
<accession>A0AAN9LCY8</accession>
<dbReference type="SUPFAM" id="SSF48371">
    <property type="entry name" value="ARM repeat"/>
    <property type="match status" value="1"/>
</dbReference>
<feature type="domain" description="URB1 C-terminal" evidence="3">
    <location>
        <begin position="2020"/>
        <end position="2210"/>
    </location>
</feature>
<evidence type="ECO:0000313" key="5">
    <source>
        <dbReference type="Proteomes" id="UP001374584"/>
    </source>
</evidence>
<dbReference type="GO" id="GO:0000466">
    <property type="term" value="P:maturation of 5.8S rRNA from tricistronic rRNA transcript (SSU-rRNA, 5.8S rRNA, LSU-rRNA)"/>
    <property type="evidence" value="ECO:0007669"/>
    <property type="project" value="TreeGrafter"/>
</dbReference>
<keyword evidence="5" id="KW-1185">Reference proteome</keyword>
<dbReference type="PANTHER" id="PTHR13500:SF0">
    <property type="entry name" value="NUCLEOLAR PRE-RIBOSOMAL-ASSOCIATED PROTEIN 1"/>
    <property type="match status" value="1"/>
</dbReference>
<reference evidence="4 5" key="1">
    <citation type="submission" date="2024-01" db="EMBL/GenBank/DDBJ databases">
        <title>The genomes of 5 underutilized Papilionoideae crops provide insights into root nodulation and disease resistanc.</title>
        <authorList>
            <person name="Jiang F."/>
        </authorList>
    </citation>
    <scope>NUCLEOTIDE SEQUENCE [LARGE SCALE GENOMIC DNA]</scope>
    <source>
        <strain evidence="4">JINMINGXINNONG_FW02</strain>
        <tissue evidence="4">Leaves</tissue>
    </source>
</reference>
<evidence type="ECO:0000256" key="1">
    <source>
        <dbReference type="SAM" id="MobiDB-lite"/>
    </source>
</evidence>
<dbReference type="Pfam" id="PF16201">
    <property type="entry name" value="NopRA1"/>
    <property type="match status" value="1"/>
</dbReference>
<evidence type="ECO:0000259" key="3">
    <source>
        <dbReference type="Pfam" id="PF16201"/>
    </source>
</evidence>
<gene>
    <name evidence="4" type="ORF">VNO80_30283</name>
</gene>
<dbReference type="GO" id="GO:0005730">
    <property type="term" value="C:nucleolus"/>
    <property type="evidence" value="ECO:0007669"/>
    <property type="project" value="TreeGrafter"/>
</dbReference>
<organism evidence="4 5">
    <name type="scientific">Phaseolus coccineus</name>
    <name type="common">Scarlet runner bean</name>
    <name type="synonym">Phaseolus multiflorus</name>
    <dbReference type="NCBI Taxonomy" id="3886"/>
    <lineage>
        <taxon>Eukaryota</taxon>
        <taxon>Viridiplantae</taxon>
        <taxon>Streptophyta</taxon>
        <taxon>Embryophyta</taxon>
        <taxon>Tracheophyta</taxon>
        <taxon>Spermatophyta</taxon>
        <taxon>Magnoliopsida</taxon>
        <taxon>eudicotyledons</taxon>
        <taxon>Gunneridae</taxon>
        <taxon>Pentapetalae</taxon>
        <taxon>rosids</taxon>
        <taxon>fabids</taxon>
        <taxon>Fabales</taxon>
        <taxon>Fabaceae</taxon>
        <taxon>Papilionoideae</taxon>
        <taxon>50 kb inversion clade</taxon>
        <taxon>NPAAA clade</taxon>
        <taxon>indigoferoid/millettioid clade</taxon>
        <taxon>Phaseoleae</taxon>
        <taxon>Phaseolus</taxon>
    </lineage>
</organism>
<dbReference type="Pfam" id="PF11707">
    <property type="entry name" value="Npa1"/>
    <property type="match status" value="1"/>
</dbReference>
<dbReference type="EMBL" id="JAYMYR010000011">
    <property type="protein sequence ID" value="KAK7333509.1"/>
    <property type="molecule type" value="Genomic_DNA"/>
</dbReference>
<dbReference type="InterPro" id="IPR016024">
    <property type="entry name" value="ARM-type_fold"/>
</dbReference>
<protein>
    <recommendedName>
        <fullName evidence="6">Nucleolar pre-ribosomal-associated protein 1 C-terminal domain-containing protein</fullName>
    </recommendedName>
</protein>
<feature type="region of interest" description="Disordered" evidence="1">
    <location>
        <begin position="557"/>
        <end position="579"/>
    </location>
</feature>
<evidence type="ECO:0000313" key="4">
    <source>
        <dbReference type="EMBL" id="KAK7333509.1"/>
    </source>
</evidence>
<dbReference type="InterPro" id="IPR039844">
    <property type="entry name" value="URB1"/>
</dbReference>
<proteinExistence type="predicted"/>
<dbReference type="InterPro" id="IPR021714">
    <property type="entry name" value="URB1_N"/>
</dbReference>
<evidence type="ECO:0000259" key="2">
    <source>
        <dbReference type="Pfam" id="PF11707"/>
    </source>
</evidence>
<dbReference type="PANTHER" id="PTHR13500">
    <property type="entry name" value="NUCLEOLAR PRERIBOSOMAL-ASSOCIATED PROTEIN 1"/>
    <property type="match status" value="1"/>
</dbReference>
<sequence>MRSSISSQLKGVLSTTSGLTYVPVRFRAKQSEYKTLYVRVALITPLSSAVASMAEPAVVPTFQAKVSHEAKLKELLHRITSLEIKLCSDGAKEFAKLLKSANGGALLREYVRGSPKCSELLEAWKLREGKQGMNYVFDLISAIFNQSEGKYNPSDAESVSVSKDLDKFARLLISERLSGIHKEVSSKEWRRQKAALLLVASIVRRGASLASEVSKSFDFKLAEFGRIASEHRRRRPEARVGLLRKSFVGFAMSFLEVGKPGLLRWILQQRQMYSGVLRGLGSDDDETVVFVLTVLRDRVLVVESLVPPGLRSVLFGSATLEQLGEVCGRESGGDAAEVAFGVLVRVCTDPCNGLMPDSKMRLRGNTKRVLDFMKKLRVTEVQYHRDLLLAIVEAKGSFGLLYLKEFPYNIENFKSSSWIPAISVAAQLVSLVGNDISKEFANFQSNGPGQLLYNMDLLSIVKCLFPRPFNRSVFNKGLPHTEPYVKHGTLRLLLELLKLLDSLFGGLNHNSSSNNPFMQHMMCIKDEIQNYVQVFLPDLQVLLNLLSSLDASSEASNSTLKRNASHDEDNSGRRKKLKLDTSESGVIDIVVSGISSTPDIDLTDNSETVDIGLRADTLDDEVDLMNIIGEIWGVDLHSLDISTWTDVDSYLLSKLLDALRYYRRSLPFTLDNSFETFKSLLKSPLELTSHLQVSVLSLLAEYIEWCPDNEIPLRAPPMLYKYLQPFIKLLMFSPYNETRDLAYRLALAAMFSTGGFDGNLHEIEAWFLFLPGYHGKKPPVKILEVDALQSLTLFVISFLCDAVSTLGNNLVKYWNIVKSHAHVLEGSTDLSPHFSPFVVCVLEKCLKVIRPKSGSCSLPKKSIVLLYTCSTVKYLLQTQVNPELLSALVHADLTERLGGSYECGEVFPEWKPLKDLMDFVESILHHRNYSIFSKNEESVLPDSSLGSALGSVNRLLNCGSGHAVAATTIAFISSIILEGTGKMLTNLPLHVVIPRDLVGVPFSHLLSVFFLDYSVLHHASKLWPVVFYAGLDMAMSNLGIGSQNAAPVGNSDHRLYPESLTCSQLLDASEADAVTFSIFLKQAPFHVIFPAMMCMNGPYISKQSKIQELLLHKLSVSINDCLLLPNLQLVLSWTHWMQLCYEVNPMAEIEQLLNVCVILVGNLLVQLLVPASCSGCSINSFFCSRHNIREVIKTVFSHPCILMSLSFSLGSYQNIANGNVEDDFNMLNVVSNEGFHKFGNPIVKILSMTLDHMWSLFSSHLWASTAEDVASLFVKDFKGLQQKLFLDVRDRFELCVRTEDVMPLLPTLCTLHTLHQFLSPFELLELVDWMFSRVEVDDLPIKKSLLSVGCSLAADAFSALSIYFQQSSENRAPYDLFWEMDVKNMKADIFGQIYSRVVECSVCFEVDSADRCLLEAVNALFTQKHMQEETFHPLLLIMWKIIMVTPLKILSHCIYKTNAKKARFLHILTELSSLHSLVFGHSFLSIVNRSLHNDIGVMEHISDLTLSEDQFILLLPASLSYLNLISKRFGEQSPKDCEPIPYFYSKVLLKGFSQWRSFSSKDIFEEQYGELFPSSVQELLCLIDHSLLGKSIHMLHYHFALNGDSIKLKKRLNLFKSICPKLASHDDLMDCECQVIDSYSPCQSLNIINRVVSKTSLCRILLFHENKDGGLKDVSVKMQSKMRKSRIRFINTLVDIWQFIVKKFSLASEQSRTAKRTDISLLYNHMEGFLLKSIQELVGKMQNDLIQLQSISFLEQLVRSALLYRFGDFTTMKTLRVILSQLNEGRLSFDLYLQLLLAHSQFAPTLRSVHKPAGSFLKPVSSILKCLVIPSIDYCESDVKQTGLTTVLSSGPLEIVKMLWILLWMKARQTDSDYGKDIKINLKELHALLRHSYGATVSWINLAIYNLMQQIESMSCLLSQNVKLDSETIEEWYRSHHRDNFPIDPDLCVSTVLYFPFDRSISDELPSANKIEPDTVRKKVHYSHVEDRERYDPAFILRFSIYSLSKAYIEPVEFAGSGLLAIAFVSMSSLDNGIRRLAYGTLDKFKNALEKCQKRKDVMGLRLLLNSVQNSIEEPWQRIPSVISLFAAEASCVLLDPTNDHYAAISTFLIHSSKLNMRVIPMFDNFFWSTSVNFKAERSWILRLVCAGLNSDDDAMIYIRNSILGTLMSFYVSPLSDFESKNLIIEVIRKSVKSHKITCHLVKHCSFFSWFSSLISVSRQSFNGDENKLFLKHVLVALKVVNDVISFGRISKWLKNHGLEQLMELSSNLFNFLFHDGTLANETLFLVNPFLQMVASSLKLSQSRKIYQPHFTLSIEGLYQMYQTGSVYNNGKECIKPELALEAILMNASPVSIFSMNQERLQSFLIWATTTALKSESIRRLGFNEYQFFRNDFREEFRENSVVSTLLRWLTATVIIGKLRKKSYYRDSGVAETHNFESLNSLLVYVENTSGQRNDIGMGAEELLASTILYLQLRLGVNHEVLPSVVCALCLLTFGASNFAVGKTDLLQDYDTLISSHSSRVRCPPEVNPSWRWSFYQPWKDDSLELTDSQKMEAYHACLSLLVIISNVLGGKKLESASLSPVDLERSGLFQWERSLLRD</sequence>
<dbReference type="Proteomes" id="UP001374584">
    <property type="component" value="Unassembled WGS sequence"/>
</dbReference>
<name>A0AAN9LCY8_PHACN</name>
<dbReference type="GO" id="GO:0000463">
    <property type="term" value="P:maturation of LSU-rRNA from tricistronic rRNA transcript (SSU-rRNA, 5.8S rRNA, LSU-rRNA)"/>
    <property type="evidence" value="ECO:0007669"/>
    <property type="project" value="TreeGrafter"/>
</dbReference>